<dbReference type="PANTHER" id="PTHR43840:SF15">
    <property type="entry name" value="MITOCHONDRIAL METAL TRANSPORTER 1-RELATED"/>
    <property type="match status" value="1"/>
</dbReference>
<organism evidence="10 11">
    <name type="scientific">Paenibacillus vulneris</name>
    <dbReference type="NCBI Taxonomy" id="1133364"/>
    <lineage>
        <taxon>Bacteria</taxon>
        <taxon>Bacillati</taxon>
        <taxon>Bacillota</taxon>
        <taxon>Bacilli</taxon>
        <taxon>Bacillales</taxon>
        <taxon>Paenibacillaceae</taxon>
        <taxon>Paenibacillus</taxon>
    </lineage>
</organism>
<comment type="subcellular location">
    <subcellularLocation>
        <location evidence="1">Membrane</location>
        <topology evidence="1">Multi-pass membrane protein</topology>
    </subcellularLocation>
</comment>
<reference evidence="11" key="1">
    <citation type="journal article" date="2019" name="Int. J. Syst. Evol. Microbiol.">
        <title>The Global Catalogue of Microorganisms (GCM) 10K type strain sequencing project: providing services to taxonomists for standard genome sequencing and annotation.</title>
        <authorList>
            <consortium name="The Broad Institute Genomics Platform"/>
            <consortium name="The Broad Institute Genome Sequencing Center for Infectious Disease"/>
            <person name="Wu L."/>
            <person name="Ma J."/>
        </authorList>
    </citation>
    <scope>NUCLEOTIDE SEQUENCE [LARGE SCALE GENOMIC DNA]</scope>
    <source>
        <strain evidence="11">CCUG 53270</strain>
    </source>
</reference>
<evidence type="ECO:0000259" key="8">
    <source>
        <dbReference type="Pfam" id="PF01545"/>
    </source>
</evidence>
<evidence type="ECO:0000259" key="9">
    <source>
        <dbReference type="Pfam" id="PF16916"/>
    </source>
</evidence>
<dbReference type="Gene3D" id="3.30.70.1350">
    <property type="entry name" value="Cation efflux protein, cytoplasmic domain"/>
    <property type="match status" value="1"/>
</dbReference>
<dbReference type="Gene3D" id="1.20.1510.10">
    <property type="entry name" value="Cation efflux protein transmembrane domain"/>
    <property type="match status" value="1"/>
</dbReference>
<dbReference type="PANTHER" id="PTHR43840">
    <property type="entry name" value="MITOCHONDRIAL METAL TRANSPORTER 1-RELATED"/>
    <property type="match status" value="1"/>
</dbReference>
<dbReference type="InterPro" id="IPR027470">
    <property type="entry name" value="Cation_efflux_CTD"/>
</dbReference>
<evidence type="ECO:0000256" key="2">
    <source>
        <dbReference type="ARBA" id="ARBA00008114"/>
    </source>
</evidence>
<dbReference type="EMBL" id="JBHTLU010000023">
    <property type="protein sequence ID" value="MFD1222238.1"/>
    <property type="molecule type" value="Genomic_DNA"/>
</dbReference>
<dbReference type="SUPFAM" id="SSF161111">
    <property type="entry name" value="Cation efflux protein transmembrane domain-like"/>
    <property type="match status" value="1"/>
</dbReference>
<dbReference type="Proteomes" id="UP001597180">
    <property type="component" value="Unassembled WGS sequence"/>
</dbReference>
<evidence type="ECO:0000313" key="11">
    <source>
        <dbReference type="Proteomes" id="UP001597180"/>
    </source>
</evidence>
<evidence type="ECO:0000256" key="7">
    <source>
        <dbReference type="SAM" id="Phobius"/>
    </source>
</evidence>
<dbReference type="InterPro" id="IPR027469">
    <property type="entry name" value="Cation_efflux_TMD_sf"/>
</dbReference>
<comment type="caution">
    <text evidence="10">The sequence shown here is derived from an EMBL/GenBank/DDBJ whole genome shotgun (WGS) entry which is preliminary data.</text>
</comment>
<comment type="similarity">
    <text evidence="2">Belongs to the cation diffusion facilitator (CDF) transporter (TC 2.A.4) family.</text>
</comment>
<dbReference type="SUPFAM" id="SSF160240">
    <property type="entry name" value="Cation efflux protein cytoplasmic domain-like"/>
    <property type="match status" value="1"/>
</dbReference>
<protein>
    <submittedName>
        <fullName evidence="10">Cation diffusion facilitator family transporter</fullName>
    </submittedName>
</protein>
<feature type="transmembrane region" description="Helical" evidence="7">
    <location>
        <begin position="113"/>
        <end position="131"/>
    </location>
</feature>
<keyword evidence="3" id="KW-0813">Transport</keyword>
<dbReference type="RefSeq" id="WP_345589556.1">
    <property type="nucleotide sequence ID" value="NZ_BAABJG010000018.1"/>
</dbReference>
<keyword evidence="5 7" id="KW-1133">Transmembrane helix</keyword>
<dbReference type="NCBIfam" id="TIGR01297">
    <property type="entry name" value="CDF"/>
    <property type="match status" value="1"/>
</dbReference>
<evidence type="ECO:0000256" key="6">
    <source>
        <dbReference type="ARBA" id="ARBA00023136"/>
    </source>
</evidence>
<dbReference type="Pfam" id="PF16916">
    <property type="entry name" value="ZT_dimer"/>
    <property type="match status" value="1"/>
</dbReference>
<evidence type="ECO:0000256" key="1">
    <source>
        <dbReference type="ARBA" id="ARBA00004141"/>
    </source>
</evidence>
<feature type="transmembrane region" description="Helical" evidence="7">
    <location>
        <begin position="152"/>
        <end position="173"/>
    </location>
</feature>
<dbReference type="InterPro" id="IPR058533">
    <property type="entry name" value="Cation_efflux_TM"/>
</dbReference>
<keyword evidence="4 7" id="KW-0812">Transmembrane</keyword>
<name>A0ABW3UNC8_9BACL</name>
<sequence>MSNERLQKAHYGEWPGFVGQITLAVMKGVFGYISGSKALLADAVHTASEAAGSLALSKGRSRHGLSEKEYRKRQGKAEMAAAVIVSVMLLLVGLELAISSVKAIYYGVESPPGTLALIAIAASIVIKEAVLQYKHRWSKEASSTNTLFHARGLRSDLLSTLIAFAGAGGAIWGHYLGNIYLYYLDPIASLFIAGMIFKMGSRLVMSITESVAERMLLEEDAAELISAVQAVKGVIAVDDLRATERGHYVIVEVKICVNPRISVFEGHDIAKKVKYTLMKRFIHISEVHIQVNPYDSEYPYKNADLDQEHFTSVVH</sequence>
<proteinExistence type="inferred from homology"/>
<evidence type="ECO:0000256" key="4">
    <source>
        <dbReference type="ARBA" id="ARBA00022692"/>
    </source>
</evidence>
<feature type="domain" description="Cation efflux protein cytoplasmic" evidence="9">
    <location>
        <begin position="218"/>
        <end position="294"/>
    </location>
</feature>
<dbReference type="InterPro" id="IPR002524">
    <property type="entry name" value="Cation_efflux"/>
</dbReference>
<dbReference type="InterPro" id="IPR036837">
    <property type="entry name" value="Cation_efflux_CTD_sf"/>
</dbReference>
<accession>A0ABW3UNC8</accession>
<evidence type="ECO:0000313" key="10">
    <source>
        <dbReference type="EMBL" id="MFD1222238.1"/>
    </source>
</evidence>
<evidence type="ECO:0000256" key="3">
    <source>
        <dbReference type="ARBA" id="ARBA00022448"/>
    </source>
</evidence>
<dbReference type="Pfam" id="PF01545">
    <property type="entry name" value="Cation_efflux"/>
    <property type="match status" value="1"/>
</dbReference>
<feature type="transmembrane region" description="Helical" evidence="7">
    <location>
        <begin position="79"/>
        <end position="101"/>
    </location>
</feature>
<keyword evidence="6 7" id="KW-0472">Membrane</keyword>
<dbReference type="InterPro" id="IPR050291">
    <property type="entry name" value="CDF_Transporter"/>
</dbReference>
<evidence type="ECO:0000256" key="5">
    <source>
        <dbReference type="ARBA" id="ARBA00022989"/>
    </source>
</evidence>
<feature type="domain" description="Cation efflux protein transmembrane" evidence="8">
    <location>
        <begin position="17"/>
        <end position="206"/>
    </location>
</feature>
<feature type="transmembrane region" description="Helical" evidence="7">
    <location>
        <begin position="179"/>
        <end position="197"/>
    </location>
</feature>
<gene>
    <name evidence="10" type="ORF">ACFQ4B_19130</name>
</gene>
<keyword evidence="11" id="KW-1185">Reference proteome</keyword>